<feature type="transmembrane region" description="Helical" evidence="2">
    <location>
        <begin position="99"/>
        <end position="119"/>
    </location>
</feature>
<proteinExistence type="inferred from homology"/>
<feature type="transmembrane region" description="Helical" evidence="2">
    <location>
        <begin position="74"/>
        <end position="93"/>
    </location>
</feature>
<evidence type="ECO:0000313" key="5">
    <source>
        <dbReference type="Proteomes" id="UP000294911"/>
    </source>
</evidence>
<reference evidence="4 5" key="1">
    <citation type="submission" date="2019-03" db="EMBL/GenBank/DDBJ databases">
        <title>Genomic Encyclopedia of Type Strains, Phase IV (KMG-IV): sequencing the most valuable type-strain genomes for metagenomic binning, comparative biology and taxonomic classification.</title>
        <authorList>
            <person name="Goeker M."/>
        </authorList>
    </citation>
    <scope>NUCLEOTIDE SEQUENCE [LARGE SCALE GENOMIC DNA]</scope>
    <source>
        <strain evidence="4 5">DSM 45765</strain>
    </source>
</reference>
<feature type="transmembrane region" description="Helical" evidence="2">
    <location>
        <begin position="239"/>
        <end position="258"/>
    </location>
</feature>
<feature type="transmembrane region" description="Helical" evidence="2">
    <location>
        <begin position="45"/>
        <end position="62"/>
    </location>
</feature>
<evidence type="ECO:0000256" key="2">
    <source>
        <dbReference type="SAM" id="Phobius"/>
    </source>
</evidence>
<dbReference type="AlphaFoldDB" id="A0A4R2QYB4"/>
<dbReference type="PANTHER" id="PTHR22911:SF37">
    <property type="entry name" value="THREONINE_HOMOSERINE EXPORTER RHTA"/>
    <property type="match status" value="1"/>
</dbReference>
<sequence length="295" mass="30252">MGSGTRSIARLLQRLPAPLLFIIGGLSMYLGAAAATWLFEAVNPAGVAWLRQLGAAVFLLAWRRPKRIAWRGRALLLATAFGVVTAGMNVLFYEAIARLPLGTAVALEFVGPVFVAAIGSRTARDVVALLFVVGGVVLIADVQLSGSALGVFFALAAAAAWAGYILLGKRVANAGNGVDSLAVGFVMATLLLSPLALGTGEAWGSARLLVLGLGVGLLSTVVPYVLDQIVLRRVGQAKFAILLALLPVTATATGLVVLGQVPSVAEAIGILAVVAGVALRSPDERASNRSAEPPS</sequence>
<evidence type="ECO:0000259" key="3">
    <source>
        <dbReference type="Pfam" id="PF00892"/>
    </source>
</evidence>
<dbReference type="InterPro" id="IPR000620">
    <property type="entry name" value="EamA_dom"/>
</dbReference>
<dbReference type="GO" id="GO:0015565">
    <property type="term" value="F:threonine efflux transmembrane transporter activity"/>
    <property type="evidence" value="ECO:0007669"/>
    <property type="project" value="TreeGrafter"/>
</dbReference>
<feature type="transmembrane region" description="Helical" evidence="2">
    <location>
        <begin position="20"/>
        <end position="39"/>
    </location>
</feature>
<organism evidence="4 5">
    <name type="scientific">Tamaricihabitans halophyticus</name>
    <dbReference type="NCBI Taxonomy" id="1262583"/>
    <lineage>
        <taxon>Bacteria</taxon>
        <taxon>Bacillati</taxon>
        <taxon>Actinomycetota</taxon>
        <taxon>Actinomycetes</taxon>
        <taxon>Pseudonocardiales</taxon>
        <taxon>Pseudonocardiaceae</taxon>
        <taxon>Tamaricihabitans</taxon>
    </lineage>
</organism>
<accession>A0A4R2QYB4</accession>
<dbReference type="Pfam" id="PF00892">
    <property type="entry name" value="EamA"/>
    <property type="match status" value="1"/>
</dbReference>
<comment type="caution">
    <text evidence="4">The sequence shown here is derived from an EMBL/GenBank/DDBJ whole genome shotgun (WGS) entry which is preliminary data.</text>
</comment>
<protein>
    <submittedName>
        <fullName evidence="4">Inner membrane transporter RhtA</fullName>
    </submittedName>
</protein>
<dbReference type="PANTHER" id="PTHR22911">
    <property type="entry name" value="ACYL-MALONYL CONDENSING ENZYME-RELATED"/>
    <property type="match status" value="1"/>
</dbReference>
<feature type="transmembrane region" description="Helical" evidence="2">
    <location>
        <begin position="206"/>
        <end position="227"/>
    </location>
</feature>
<gene>
    <name evidence="4" type="ORF">EV191_102422</name>
</gene>
<keyword evidence="2" id="KW-0472">Membrane</keyword>
<evidence type="ECO:0000256" key="1">
    <source>
        <dbReference type="ARBA" id="ARBA00007362"/>
    </source>
</evidence>
<comment type="similarity">
    <text evidence="1">Belongs to the EamA transporter family.</text>
</comment>
<feature type="transmembrane region" description="Helical" evidence="2">
    <location>
        <begin position="180"/>
        <end position="200"/>
    </location>
</feature>
<dbReference type="SUPFAM" id="SSF103481">
    <property type="entry name" value="Multidrug resistance efflux transporter EmrE"/>
    <property type="match status" value="2"/>
</dbReference>
<dbReference type="GO" id="GO:0005886">
    <property type="term" value="C:plasma membrane"/>
    <property type="evidence" value="ECO:0007669"/>
    <property type="project" value="TreeGrafter"/>
</dbReference>
<evidence type="ECO:0000313" key="4">
    <source>
        <dbReference type="EMBL" id="TCP55210.1"/>
    </source>
</evidence>
<name>A0A4R2QYB4_9PSEU</name>
<feature type="domain" description="EamA" evidence="3">
    <location>
        <begin position="149"/>
        <end position="279"/>
    </location>
</feature>
<feature type="transmembrane region" description="Helical" evidence="2">
    <location>
        <begin position="150"/>
        <end position="168"/>
    </location>
</feature>
<keyword evidence="5" id="KW-1185">Reference proteome</keyword>
<dbReference type="InterPro" id="IPR037185">
    <property type="entry name" value="EmrE-like"/>
</dbReference>
<feature type="transmembrane region" description="Helical" evidence="2">
    <location>
        <begin position="126"/>
        <end position="144"/>
    </location>
</feature>
<keyword evidence="2" id="KW-0812">Transmembrane</keyword>
<dbReference type="Proteomes" id="UP000294911">
    <property type="component" value="Unassembled WGS sequence"/>
</dbReference>
<keyword evidence="2" id="KW-1133">Transmembrane helix</keyword>
<dbReference type="EMBL" id="SLXQ01000002">
    <property type="protein sequence ID" value="TCP55210.1"/>
    <property type="molecule type" value="Genomic_DNA"/>
</dbReference>